<gene>
    <name evidence="2" type="ORF">EVEC_LOCUS207</name>
</gene>
<evidence type="ECO:0000313" key="4">
    <source>
        <dbReference type="WBParaSite" id="EVEC_0000029601-mRNA-1"/>
    </source>
</evidence>
<evidence type="ECO:0000259" key="1">
    <source>
        <dbReference type="Pfam" id="PF04155"/>
    </source>
</evidence>
<accession>A0A0N4USZ2</accession>
<protein>
    <submittedName>
        <fullName evidence="4">Ground-like domain-containing protein</fullName>
    </submittedName>
</protein>
<organism evidence="4">
    <name type="scientific">Enterobius vermicularis</name>
    <name type="common">Human pinworm</name>
    <dbReference type="NCBI Taxonomy" id="51028"/>
    <lineage>
        <taxon>Eukaryota</taxon>
        <taxon>Metazoa</taxon>
        <taxon>Ecdysozoa</taxon>
        <taxon>Nematoda</taxon>
        <taxon>Chromadorea</taxon>
        <taxon>Rhabditida</taxon>
        <taxon>Spirurina</taxon>
        <taxon>Oxyuridomorpha</taxon>
        <taxon>Oxyuroidea</taxon>
        <taxon>Oxyuridae</taxon>
        <taxon>Enterobius</taxon>
    </lineage>
</organism>
<proteinExistence type="predicted"/>
<evidence type="ECO:0000313" key="2">
    <source>
        <dbReference type="EMBL" id="VDD85064.1"/>
    </source>
</evidence>
<dbReference type="InterPro" id="IPR007284">
    <property type="entry name" value="Ground-like_dom"/>
</dbReference>
<dbReference type="Pfam" id="PF04155">
    <property type="entry name" value="Ground-like"/>
    <property type="match status" value="1"/>
</dbReference>
<dbReference type="STRING" id="51028.A0A0N4USZ2"/>
<keyword evidence="3" id="KW-1185">Reference proteome</keyword>
<reference evidence="2 3" key="2">
    <citation type="submission" date="2018-10" db="EMBL/GenBank/DDBJ databases">
        <authorList>
            <consortium name="Pathogen Informatics"/>
        </authorList>
    </citation>
    <scope>NUCLEOTIDE SEQUENCE [LARGE SCALE GENOMIC DNA]</scope>
</reference>
<dbReference type="WBParaSite" id="EVEC_0000029601-mRNA-1">
    <property type="protein sequence ID" value="EVEC_0000029601-mRNA-1"/>
    <property type="gene ID" value="EVEC_0000029601"/>
</dbReference>
<evidence type="ECO:0000313" key="3">
    <source>
        <dbReference type="Proteomes" id="UP000274131"/>
    </source>
</evidence>
<name>A0A0N4USZ2_ENTVE</name>
<reference evidence="4" key="1">
    <citation type="submission" date="2017-02" db="UniProtKB">
        <authorList>
            <consortium name="WormBaseParasite"/>
        </authorList>
    </citation>
    <scope>IDENTIFICATION</scope>
</reference>
<feature type="domain" description="Ground-like" evidence="1">
    <location>
        <begin position="75"/>
        <end position="145"/>
    </location>
</feature>
<sequence>MPTTLLYITATKLPNPERQPPPETSTDCCQGCSSDNSSCTVRYRKRFRARSRVHKQLTKREITADDHEIVAHDVDPTCNSERLKKIMLLNITKDVAQSKREIQKNSEAEFKSNFNVICSETAFSYVAHTSTYCQASVGGVNCYAFSF</sequence>
<dbReference type="OrthoDB" id="5867918at2759"/>
<dbReference type="EMBL" id="UXUI01000136">
    <property type="protein sequence ID" value="VDD85064.1"/>
    <property type="molecule type" value="Genomic_DNA"/>
</dbReference>
<dbReference type="Proteomes" id="UP000274131">
    <property type="component" value="Unassembled WGS sequence"/>
</dbReference>
<dbReference type="AlphaFoldDB" id="A0A0N4USZ2"/>